<feature type="region of interest" description="Disordered" evidence="4">
    <location>
        <begin position="1"/>
        <end position="44"/>
    </location>
</feature>
<name>A0A8H7CLW3_9AGAR</name>
<evidence type="ECO:0000256" key="3">
    <source>
        <dbReference type="ARBA" id="ARBA00022927"/>
    </source>
</evidence>
<dbReference type="PANTHER" id="PTHR13276">
    <property type="entry name" value="GUANINE NUCLEOTIDE EXCHANGE FACTOR MSS4"/>
    <property type="match status" value="1"/>
</dbReference>
<dbReference type="GO" id="GO:0015031">
    <property type="term" value="P:protein transport"/>
    <property type="evidence" value="ECO:0007669"/>
    <property type="project" value="UniProtKB-KW"/>
</dbReference>
<dbReference type="InterPro" id="IPR011057">
    <property type="entry name" value="Mss4-like_sf"/>
</dbReference>
<reference evidence="5" key="1">
    <citation type="submission" date="2020-05" db="EMBL/GenBank/DDBJ databases">
        <title>Mycena genomes resolve the evolution of fungal bioluminescence.</title>
        <authorList>
            <person name="Tsai I.J."/>
        </authorList>
    </citation>
    <scope>NUCLEOTIDE SEQUENCE</scope>
    <source>
        <strain evidence="5">CCC161011</strain>
    </source>
</reference>
<protein>
    <submittedName>
        <fullName evidence="5">Putative N-acetyltransferase C9.02c</fullName>
    </submittedName>
</protein>
<dbReference type="OrthoDB" id="30840at2759"/>
<keyword evidence="6" id="KW-1185">Reference proteome</keyword>
<dbReference type="PANTHER" id="PTHR13276:SF0">
    <property type="entry name" value="GUANINE NUCLEOTIDE EXCHANGE FACTOR MSS4"/>
    <property type="match status" value="1"/>
</dbReference>
<dbReference type="AlphaFoldDB" id="A0A8H7CLW3"/>
<dbReference type="GO" id="GO:0006892">
    <property type="term" value="P:post-Golgi vesicle-mediated transport"/>
    <property type="evidence" value="ECO:0007669"/>
    <property type="project" value="TreeGrafter"/>
</dbReference>
<dbReference type="Gene3D" id="2.170.150.10">
    <property type="entry name" value="Metal Binding Protein, Guanine Nucleotide Exchange Factor, Chain A"/>
    <property type="match status" value="1"/>
</dbReference>
<comment type="caution">
    <text evidence="5">The sequence shown here is derived from an EMBL/GenBank/DDBJ whole genome shotgun (WGS) entry which is preliminary data.</text>
</comment>
<dbReference type="GO" id="GO:0016020">
    <property type="term" value="C:membrane"/>
    <property type="evidence" value="ECO:0007669"/>
    <property type="project" value="TreeGrafter"/>
</dbReference>
<feature type="compositionally biased region" description="Polar residues" evidence="4">
    <location>
        <begin position="26"/>
        <end position="44"/>
    </location>
</feature>
<organism evidence="5 6">
    <name type="scientific">Mycena venus</name>
    <dbReference type="NCBI Taxonomy" id="2733690"/>
    <lineage>
        <taxon>Eukaryota</taxon>
        <taxon>Fungi</taxon>
        <taxon>Dikarya</taxon>
        <taxon>Basidiomycota</taxon>
        <taxon>Agaricomycotina</taxon>
        <taxon>Agaricomycetes</taxon>
        <taxon>Agaricomycetidae</taxon>
        <taxon>Agaricales</taxon>
        <taxon>Marasmiineae</taxon>
        <taxon>Mycenaceae</taxon>
        <taxon>Mycena</taxon>
    </lineage>
</organism>
<dbReference type="GO" id="GO:0016740">
    <property type="term" value="F:transferase activity"/>
    <property type="evidence" value="ECO:0007669"/>
    <property type="project" value="UniProtKB-KW"/>
</dbReference>
<evidence type="ECO:0000313" key="5">
    <source>
        <dbReference type="EMBL" id="KAF7340153.1"/>
    </source>
</evidence>
<dbReference type="Proteomes" id="UP000620124">
    <property type="component" value="Unassembled WGS sequence"/>
</dbReference>
<dbReference type="InterPro" id="IPR007515">
    <property type="entry name" value="Mss4"/>
</dbReference>
<keyword evidence="2" id="KW-0344">Guanine-nucleotide releasing factor</keyword>
<feature type="compositionally biased region" description="Low complexity" evidence="4">
    <location>
        <begin position="1"/>
        <end position="13"/>
    </location>
</feature>
<dbReference type="PROSITE" id="PS51796">
    <property type="entry name" value="MSS4"/>
    <property type="match status" value="1"/>
</dbReference>
<evidence type="ECO:0000256" key="1">
    <source>
        <dbReference type="ARBA" id="ARBA00022448"/>
    </source>
</evidence>
<dbReference type="InterPro" id="IPR011323">
    <property type="entry name" value="Mss4/transl-control_tumour"/>
</dbReference>
<dbReference type="GO" id="GO:0005085">
    <property type="term" value="F:guanyl-nucleotide exchange factor activity"/>
    <property type="evidence" value="ECO:0007669"/>
    <property type="project" value="UniProtKB-KW"/>
</dbReference>
<proteinExistence type="predicted"/>
<keyword evidence="1" id="KW-0813">Transport</keyword>
<sequence length="170" mass="18296">MSEPATSSTSASEQIPPGVMEALLRPSTNRPSSRTLESFSSGVTDVSMTESDFQVNKYDLLCPRPECGSIILRIGVGKLVEKPSVQMEPADRTPALLPPMPEPPAATHWWLVAPSPMEFENIGFSKPLSGDAGPQMKLLSCAECDLGPVGWSEVGGKEFWLACSRVGYRA</sequence>
<evidence type="ECO:0000256" key="2">
    <source>
        <dbReference type="ARBA" id="ARBA00022658"/>
    </source>
</evidence>
<dbReference type="GO" id="GO:0008270">
    <property type="term" value="F:zinc ion binding"/>
    <property type="evidence" value="ECO:0007669"/>
    <property type="project" value="TreeGrafter"/>
</dbReference>
<accession>A0A8H7CLW3</accession>
<dbReference type="Pfam" id="PF04421">
    <property type="entry name" value="Mss4"/>
    <property type="match status" value="1"/>
</dbReference>
<evidence type="ECO:0000256" key="4">
    <source>
        <dbReference type="SAM" id="MobiDB-lite"/>
    </source>
</evidence>
<dbReference type="SUPFAM" id="SSF51316">
    <property type="entry name" value="Mss4-like"/>
    <property type="match status" value="1"/>
</dbReference>
<keyword evidence="5" id="KW-0808">Transferase</keyword>
<evidence type="ECO:0000313" key="6">
    <source>
        <dbReference type="Proteomes" id="UP000620124"/>
    </source>
</evidence>
<dbReference type="GO" id="GO:0005829">
    <property type="term" value="C:cytosol"/>
    <property type="evidence" value="ECO:0007669"/>
    <property type="project" value="TreeGrafter"/>
</dbReference>
<keyword evidence="3" id="KW-0653">Protein transport</keyword>
<dbReference type="EMBL" id="JACAZI010000019">
    <property type="protein sequence ID" value="KAF7340153.1"/>
    <property type="molecule type" value="Genomic_DNA"/>
</dbReference>
<gene>
    <name evidence="5" type="ORF">MVEN_01933800</name>
</gene>
<dbReference type="GO" id="GO:0007264">
    <property type="term" value="P:small GTPase-mediated signal transduction"/>
    <property type="evidence" value="ECO:0007669"/>
    <property type="project" value="InterPro"/>
</dbReference>